<dbReference type="Gene3D" id="3.40.50.10240">
    <property type="entry name" value="Thiamin pyrophosphokinase, catalytic domain"/>
    <property type="match status" value="1"/>
</dbReference>
<dbReference type="GO" id="GO:0016301">
    <property type="term" value="F:kinase activity"/>
    <property type="evidence" value="ECO:0007669"/>
    <property type="project" value="UniProtKB-KW"/>
</dbReference>
<evidence type="ECO:0000256" key="4">
    <source>
        <dbReference type="ARBA" id="ARBA00022840"/>
    </source>
</evidence>
<dbReference type="GO" id="GO:0006772">
    <property type="term" value="P:thiamine metabolic process"/>
    <property type="evidence" value="ECO:0007669"/>
    <property type="project" value="UniProtKB-UniRule"/>
</dbReference>
<gene>
    <name evidence="7" type="ORF">FRX57_04905</name>
</gene>
<accession>A0A5C5SCC3</accession>
<dbReference type="EMBL" id="VOHL01000003">
    <property type="protein sequence ID" value="TWS97631.1"/>
    <property type="molecule type" value="Genomic_DNA"/>
</dbReference>
<protein>
    <recommendedName>
        <fullName evidence="5">Thiamine diphosphokinase</fullName>
        <ecNumber evidence="5">2.7.6.2</ecNumber>
    </recommendedName>
</protein>
<evidence type="ECO:0000313" key="8">
    <source>
        <dbReference type="Proteomes" id="UP000317430"/>
    </source>
</evidence>
<evidence type="ECO:0000256" key="5">
    <source>
        <dbReference type="NCBIfam" id="TIGR01378"/>
    </source>
</evidence>
<evidence type="ECO:0000313" key="7">
    <source>
        <dbReference type="EMBL" id="TWS97631.1"/>
    </source>
</evidence>
<dbReference type="GO" id="GO:0009229">
    <property type="term" value="P:thiamine diphosphate biosynthetic process"/>
    <property type="evidence" value="ECO:0007669"/>
    <property type="project" value="InterPro"/>
</dbReference>
<keyword evidence="3 7" id="KW-0418">Kinase</keyword>
<dbReference type="GO" id="GO:0005524">
    <property type="term" value="F:ATP binding"/>
    <property type="evidence" value="ECO:0007669"/>
    <property type="project" value="UniProtKB-KW"/>
</dbReference>
<dbReference type="Pfam" id="PF04265">
    <property type="entry name" value="TPK_B1_binding"/>
    <property type="match status" value="1"/>
</dbReference>
<dbReference type="Proteomes" id="UP000317430">
    <property type="component" value="Unassembled WGS sequence"/>
</dbReference>
<dbReference type="SMART" id="SM00983">
    <property type="entry name" value="TPK_B1_binding"/>
    <property type="match status" value="1"/>
</dbReference>
<sequence length="210" mass="23097">MPKIALFLGGDLSYFSRGFDGFVGVDRGCLALLQAGLPLDLAVGDFDSVSEEERQLILAQAKQLVRAKAEKNETDTELALLTVFNRWPQAQVTIFGALGGRLDHALANVFLPSHPDLMPFAGQITLRDQQNHISYCLAGQHHLSRQEGMTYISFLAESAGQLTIEGAKYPLTPQNYFQRKIYVSNEFTASAISLTLSSGYAVIIQSRDRS</sequence>
<dbReference type="InterPro" id="IPR006282">
    <property type="entry name" value="Thi_PPkinase"/>
</dbReference>
<keyword evidence="1 7" id="KW-0808">Transferase</keyword>
<dbReference type="InterPro" id="IPR007371">
    <property type="entry name" value="TPK_catalytic"/>
</dbReference>
<evidence type="ECO:0000256" key="3">
    <source>
        <dbReference type="ARBA" id="ARBA00022777"/>
    </source>
</evidence>
<proteinExistence type="predicted"/>
<dbReference type="Pfam" id="PF04263">
    <property type="entry name" value="TPK_catalytic"/>
    <property type="match status" value="1"/>
</dbReference>
<dbReference type="OrthoDB" id="9804377at2"/>
<dbReference type="CDD" id="cd07995">
    <property type="entry name" value="TPK"/>
    <property type="match status" value="1"/>
</dbReference>
<keyword evidence="2" id="KW-0547">Nucleotide-binding</keyword>
<dbReference type="GO" id="GO:0030975">
    <property type="term" value="F:thiamine binding"/>
    <property type="evidence" value="ECO:0007669"/>
    <property type="project" value="InterPro"/>
</dbReference>
<evidence type="ECO:0000256" key="2">
    <source>
        <dbReference type="ARBA" id="ARBA00022741"/>
    </source>
</evidence>
<dbReference type="AlphaFoldDB" id="A0A5C5SCC3"/>
<keyword evidence="4" id="KW-0067">ATP-binding</keyword>
<dbReference type="PANTHER" id="PTHR41299:SF1">
    <property type="entry name" value="THIAMINE PYROPHOSPHOKINASE"/>
    <property type="match status" value="1"/>
</dbReference>
<dbReference type="InterPro" id="IPR053149">
    <property type="entry name" value="TPK"/>
</dbReference>
<dbReference type="EC" id="2.7.6.2" evidence="5"/>
<name>A0A5C5SCC3_9STRE</name>
<keyword evidence="8" id="KW-1185">Reference proteome</keyword>
<feature type="domain" description="Thiamin pyrophosphokinase thiamin-binding" evidence="6">
    <location>
        <begin position="139"/>
        <end position="202"/>
    </location>
</feature>
<comment type="caution">
    <text evidence="7">The sequence shown here is derived from an EMBL/GenBank/DDBJ whole genome shotgun (WGS) entry which is preliminary data.</text>
</comment>
<dbReference type="SUPFAM" id="SSF63999">
    <property type="entry name" value="Thiamin pyrophosphokinase, catalytic domain"/>
    <property type="match status" value="1"/>
</dbReference>
<dbReference type="GO" id="GO:0004788">
    <property type="term" value="F:thiamine diphosphokinase activity"/>
    <property type="evidence" value="ECO:0007669"/>
    <property type="project" value="UniProtKB-UniRule"/>
</dbReference>
<evidence type="ECO:0000256" key="1">
    <source>
        <dbReference type="ARBA" id="ARBA00022679"/>
    </source>
</evidence>
<organism evidence="7 8">
    <name type="scientific">Streptococcus cuniculipharyngis</name>
    <dbReference type="NCBI Taxonomy" id="1562651"/>
    <lineage>
        <taxon>Bacteria</taxon>
        <taxon>Bacillati</taxon>
        <taxon>Bacillota</taxon>
        <taxon>Bacilli</taxon>
        <taxon>Lactobacillales</taxon>
        <taxon>Streptococcaceae</taxon>
        <taxon>Streptococcus</taxon>
    </lineage>
</organism>
<dbReference type="InterPro" id="IPR036759">
    <property type="entry name" value="TPK_catalytic_sf"/>
</dbReference>
<reference evidence="7 8" key="1">
    <citation type="submission" date="2019-08" db="EMBL/GenBank/DDBJ databases">
        <authorList>
            <person name="Lei W."/>
        </authorList>
    </citation>
    <scope>NUCLEOTIDE SEQUENCE [LARGE SCALE GENOMIC DNA]</scope>
    <source>
        <strain evidence="7 8">CCUG 66496</strain>
    </source>
</reference>
<dbReference type="RefSeq" id="WP_146567286.1">
    <property type="nucleotide sequence ID" value="NZ_VOHL01000003.1"/>
</dbReference>
<dbReference type="InterPro" id="IPR007373">
    <property type="entry name" value="Thiamin_PyroPKinase_B1-bd"/>
</dbReference>
<evidence type="ECO:0000259" key="6">
    <source>
        <dbReference type="SMART" id="SM00983"/>
    </source>
</evidence>
<dbReference type="NCBIfam" id="TIGR01378">
    <property type="entry name" value="thi_PPkinase"/>
    <property type="match status" value="1"/>
</dbReference>
<dbReference type="PANTHER" id="PTHR41299">
    <property type="entry name" value="THIAMINE PYROPHOSPHOKINASE"/>
    <property type="match status" value="1"/>
</dbReference>